<dbReference type="GO" id="GO:0005737">
    <property type="term" value="C:cytoplasm"/>
    <property type="evidence" value="ECO:0007669"/>
    <property type="project" value="UniProtKB-SubCell"/>
</dbReference>
<dbReference type="FunFam" id="3.30.1360.40:FF:000001">
    <property type="entry name" value="Ribosome-recycling factor"/>
    <property type="match status" value="1"/>
</dbReference>
<organism evidence="8 9">
    <name type="scientific">Thermoflexibacter ruber</name>
    <dbReference type="NCBI Taxonomy" id="1003"/>
    <lineage>
        <taxon>Bacteria</taxon>
        <taxon>Pseudomonadati</taxon>
        <taxon>Bacteroidota</taxon>
        <taxon>Cytophagia</taxon>
        <taxon>Cytophagales</taxon>
        <taxon>Thermoflexibacteraceae</taxon>
        <taxon>Thermoflexibacter</taxon>
    </lineage>
</organism>
<dbReference type="EMBL" id="FONY01000020">
    <property type="protein sequence ID" value="SFF20427.1"/>
    <property type="molecule type" value="Genomic_DNA"/>
</dbReference>
<dbReference type="Gene3D" id="3.30.1360.40">
    <property type="match status" value="1"/>
</dbReference>
<evidence type="ECO:0000259" key="7">
    <source>
        <dbReference type="Pfam" id="PF01765"/>
    </source>
</evidence>
<dbReference type="OrthoDB" id="9804006at2"/>
<feature type="domain" description="Ribosome recycling factor" evidence="7">
    <location>
        <begin position="24"/>
        <end position="184"/>
    </location>
</feature>
<dbReference type="HAMAP" id="MF_00040">
    <property type="entry name" value="RRF"/>
    <property type="match status" value="1"/>
</dbReference>
<dbReference type="GO" id="GO:0043023">
    <property type="term" value="F:ribosomal large subunit binding"/>
    <property type="evidence" value="ECO:0007669"/>
    <property type="project" value="TreeGrafter"/>
</dbReference>
<dbReference type="InterPro" id="IPR036191">
    <property type="entry name" value="RRF_sf"/>
</dbReference>
<reference evidence="9" key="1">
    <citation type="submission" date="2016-10" db="EMBL/GenBank/DDBJ databases">
        <authorList>
            <person name="Varghese N."/>
            <person name="Submissions S."/>
        </authorList>
    </citation>
    <scope>NUCLEOTIDE SEQUENCE [LARGE SCALE GENOMIC DNA]</scope>
    <source>
        <strain>GEY</strain>
        <strain evidence="9">DSM 9560</strain>
    </source>
</reference>
<dbReference type="SUPFAM" id="SSF55194">
    <property type="entry name" value="Ribosome recycling factor, RRF"/>
    <property type="match status" value="1"/>
</dbReference>
<dbReference type="CDD" id="cd00520">
    <property type="entry name" value="RRF"/>
    <property type="match status" value="1"/>
</dbReference>
<protein>
    <recommendedName>
        <fullName evidence="6">Ribosome-recycling factor</fullName>
        <shortName evidence="6">RRF</shortName>
    </recommendedName>
    <alternativeName>
        <fullName evidence="6">Ribosome-releasing factor</fullName>
    </alternativeName>
</protein>
<sequence>MSDINKHLKEAEDSMEKAIKHTASELLKVRAGKASPNMLDNIMVSYYGQQTPLPQMAAVTATDARTLMVKPWDKGTLIEIERAIQNSDLGVSPKNEGDTLRVSFPPLSEERRKNLVKQVKNEIENGKIKVRNIRKDTNESLKKLIKTGTPEDDVKKAETTVQNLTDKFIKKLDEMLATKEKELLTV</sequence>
<evidence type="ECO:0000256" key="5">
    <source>
        <dbReference type="ARBA" id="ARBA00025050"/>
    </source>
</evidence>
<gene>
    <name evidence="6" type="primary">frr</name>
    <name evidence="8" type="ORF">SAMN04488541_10204</name>
</gene>
<dbReference type="InterPro" id="IPR023584">
    <property type="entry name" value="Ribosome_recyc_fac_dom"/>
</dbReference>
<evidence type="ECO:0000256" key="2">
    <source>
        <dbReference type="ARBA" id="ARBA00005912"/>
    </source>
</evidence>
<evidence type="ECO:0000313" key="9">
    <source>
        <dbReference type="Proteomes" id="UP000199513"/>
    </source>
</evidence>
<accession>A0A1I2GUC4</accession>
<dbReference type="FunFam" id="1.10.132.20:FF:000001">
    <property type="entry name" value="Ribosome-recycling factor"/>
    <property type="match status" value="1"/>
</dbReference>
<dbReference type="PANTHER" id="PTHR20982:SF3">
    <property type="entry name" value="MITOCHONDRIAL RIBOSOME RECYCLING FACTOR PSEUDO 1"/>
    <property type="match status" value="1"/>
</dbReference>
<dbReference type="Proteomes" id="UP000199513">
    <property type="component" value="Unassembled WGS sequence"/>
</dbReference>
<comment type="similarity">
    <text evidence="2 6">Belongs to the RRF family.</text>
</comment>
<dbReference type="STRING" id="1003.SAMN04488541_10204"/>
<dbReference type="AlphaFoldDB" id="A0A1I2GUC4"/>
<evidence type="ECO:0000256" key="6">
    <source>
        <dbReference type="HAMAP-Rule" id="MF_00040"/>
    </source>
</evidence>
<evidence type="ECO:0000313" key="8">
    <source>
        <dbReference type="EMBL" id="SFF20427.1"/>
    </source>
</evidence>
<dbReference type="Gene3D" id="1.10.132.20">
    <property type="entry name" value="Ribosome-recycling factor"/>
    <property type="match status" value="1"/>
</dbReference>
<dbReference type="Pfam" id="PF01765">
    <property type="entry name" value="RRF"/>
    <property type="match status" value="1"/>
</dbReference>
<evidence type="ECO:0000256" key="4">
    <source>
        <dbReference type="ARBA" id="ARBA00022917"/>
    </source>
</evidence>
<dbReference type="InterPro" id="IPR002661">
    <property type="entry name" value="Ribosome_recyc_fac"/>
</dbReference>
<dbReference type="RefSeq" id="WP_091545523.1">
    <property type="nucleotide sequence ID" value="NZ_FONY01000020.1"/>
</dbReference>
<comment type="function">
    <text evidence="5 6">Responsible for the release of ribosomes from messenger RNA at the termination of protein biosynthesis. May increase the efficiency of translation by recycling ribosomes from one round of translation to another.</text>
</comment>
<keyword evidence="3 6" id="KW-0963">Cytoplasm</keyword>
<keyword evidence="9" id="KW-1185">Reference proteome</keyword>
<evidence type="ECO:0000256" key="1">
    <source>
        <dbReference type="ARBA" id="ARBA00004496"/>
    </source>
</evidence>
<dbReference type="PANTHER" id="PTHR20982">
    <property type="entry name" value="RIBOSOME RECYCLING FACTOR"/>
    <property type="match status" value="1"/>
</dbReference>
<evidence type="ECO:0000256" key="3">
    <source>
        <dbReference type="ARBA" id="ARBA00022490"/>
    </source>
</evidence>
<proteinExistence type="inferred from homology"/>
<keyword evidence="4 6" id="KW-0648">Protein biosynthesis</keyword>
<dbReference type="GO" id="GO:0006415">
    <property type="term" value="P:translational termination"/>
    <property type="evidence" value="ECO:0007669"/>
    <property type="project" value="UniProtKB-UniRule"/>
</dbReference>
<comment type="subcellular location">
    <subcellularLocation>
        <location evidence="1 6">Cytoplasm</location>
    </subcellularLocation>
</comment>
<name>A0A1I2GUC4_9BACT</name>
<dbReference type="NCBIfam" id="TIGR00496">
    <property type="entry name" value="frr"/>
    <property type="match status" value="1"/>
</dbReference>